<dbReference type="PANTHER" id="PTHR33116">
    <property type="entry name" value="REVERSE TRANSCRIPTASE ZINC-BINDING DOMAIN-CONTAINING PROTEIN-RELATED-RELATED"/>
    <property type="match status" value="1"/>
</dbReference>
<feature type="domain" description="Reverse transcriptase zinc-binding" evidence="1">
    <location>
        <begin position="223"/>
        <end position="277"/>
    </location>
</feature>
<organism evidence="2 3">
    <name type="scientific">Microthlaspi erraticum</name>
    <dbReference type="NCBI Taxonomy" id="1685480"/>
    <lineage>
        <taxon>Eukaryota</taxon>
        <taxon>Viridiplantae</taxon>
        <taxon>Streptophyta</taxon>
        <taxon>Embryophyta</taxon>
        <taxon>Tracheophyta</taxon>
        <taxon>Spermatophyta</taxon>
        <taxon>Magnoliopsida</taxon>
        <taxon>eudicotyledons</taxon>
        <taxon>Gunneridae</taxon>
        <taxon>Pentapetalae</taxon>
        <taxon>rosids</taxon>
        <taxon>malvids</taxon>
        <taxon>Brassicales</taxon>
        <taxon>Brassicaceae</taxon>
        <taxon>Coluteocarpeae</taxon>
        <taxon>Microthlaspi</taxon>
    </lineage>
</organism>
<proteinExistence type="predicted"/>
<keyword evidence="3" id="KW-1185">Reference proteome</keyword>
<dbReference type="PANTHER" id="PTHR33116:SF78">
    <property type="entry name" value="OS12G0587133 PROTEIN"/>
    <property type="match status" value="1"/>
</dbReference>
<dbReference type="EMBL" id="CACVBM020001795">
    <property type="protein sequence ID" value="CAA7059727.1"/>
    <property type="molecule type" value="Genomic_DNA"/>
</dbReference>
<accession>A0A6D2L267</accession>
<dbReference type="Pfam" id="PF13966">
    <property type="entry name" value="zf-RVT"/>
    <property type="match status" value="1"/>
</dbReference>
<dbReference type="AlphaFoldDB" id="A0A6D2L267"/>
<sequence>MDGETGDGKSHGESRRQLCVRTARSETIKRSGGQELVSALGLRLASFSVQVNGELAGFFRRKGGYDRLCAAFLWSGPDLNAKKAKIAWTDVCKPKAEGGLGLRSITEADNLMNHHLLAPGCGKSLLSTERWQPLLQNRRFATEPQLLFGKLIDLTGTRGSIDFGIPLHASVKAALLTHRRRRHRVAVLNSIEDVIENQRQQGTLEGEDVFLWRKKGNKFKRVFSTNSTWLLTRTAQPIKEWYQGIWFSYATPKYSFLTWLAIRNRLSTLTKLECRSFPCVHPL</sequence>
<evidence type="ECO:0000313" key="3">
    <source>
        <dbReference type="Proteomes" id="UP000467841"/>
    </source>
</evidence>
<name>A0A6D2L267_9BRAS</name>
<dbReference type="OrthoDB" id="1622315at2759"/>
<protein>
    <recommendedName>
        <fullName evidence="1">Reverse transcriptase zinc-binding domain-containing protein</fullName>
    </recommendedName>
</protein>
<dbReference type="Proteomes" id="UP000467841">
    <property type="component" value="Unassembled WGS sequence"/>
</dbReference>
<evidence type="ECO:0000313" key="2">
    <source>
        <dbReference type="EMBL" id="CAA7059727.1"/>
    </source>
</evidence>
<comment type="caution">
    <text evidence="2">The sequence shown here is derived from an EMBL/GenBank/DDBJ whole genome shotgun (WGS) entry which is preliminary data.</text>
</comment>
<gene>
    <name evidence="2" type="ORF">MERR_LOCUS46963</name>
</gene>
<dbReference type="InterPro" id="IPR026960">
    <property type="entry name" value="RVT-Znf"/>
</dbReference>
<reference evidence="2" key="1">
    <citation type="submission" date="2020-01" db="EMBL/GenBank/DDBJ databases">
        <authorList>
            <person name="Mishra B."/>
        </authorList>
    </citation>
    <scope>NUCLEOTIDE SEQUENCE [LARGE SCALE GENOMIC DNA]</scope>
</reference>
<evidence type="ECO:0000259" key="1">
    <source>
        <dbReference type="Pfam" id="PF13966"/>
    </source>
</evidence>